<feature type="transmembrane region" description="Helical" evidence="7">
    <location>
        <begin position="330"/>
        <end position="363"/>
    </location>
</feature>
<feature type="transmembrane region" description="Helical" evidence="7">
    <location>
        <begin position="283"/>
        <end position="309"/>
    </location>
</feature>
<name>A0A0G1N2P1_9BACT</name>
<evidence type="ECO:0000256" key="4">
    <source>
        <dbReference type="ARBA" id="ARBA00022989"/>
    </source>
</evidence>
<feature type="domain" description="ABC3 transporter permease C-terminal" evidence="8">
    <location>
        <begin position="287"/>
        <end position="400"/>
    </location>
</feature>
<dbReference type="Proteomes" id="UP000034727">
    <property type="component" value="Unassembled WGS sequence"/>
</dbReference>
<dbReference type="AlphaFoldDB" id="A0A0G1N2P1"/>
<evidence type="ECO:0000259" key="9">
    <source>
        <dbReference type="Pfam" id="PF12704"/>
    </source>
</evidence>
<proteinExistence type="inferred from homology"/>
<dbReference type="EMBL" id="LCLJ01000015">
    <property type="protein sequence ID" value="KKU14866.1"/>
    <property type="molecule type" value="Genomic_DNA"/>
</dbReference>
<keyword evidence="2" id="KW-1003">Cell membrane</keyword>
<dbReference type="PANTHER" id="PTHR30572">
    <property type="entry name" value="MEMBRANE COMPONENT OF TRANSPORTER-RELATED"/>
    <property type="match status" value="1"/>
</dbReference>
<dbReference type="InterPro" id="IPR003838">
    <property type="entry name" value="ABC3_permease_C"/>
</dbReference>
<dbReference type="Pfam" id="PF02687">
    <property type="entry name" value="FtsX"/>
    <property type="match status" value="1"/>
</dbReference>
<organism evidence="10 11">
    <name type="scientific">Candidatus Jorgensenbacteria bacterium GW2011_GWA2_45_9</name>
    <dbReference type="NCBI Taxonomy" id="1618663"/>
    <lineage>
        <taxon>Bacteria</taxon>
        <taxon>Candidatus Joergenseniibacteriota</taxon>
    </lineage>
</organism>
<evidence type="ECO:0000256" key="1">
    <source>
        <dbReference type="ARBA" id="ARBA00004651"/>
    </source>
</evidence>
<dbReference type="InterPro" id="IPR050250">
    <property type="entry name" value="Macrolide_Exporter_MacB"/>
</dbReference>
<dbReference type="GO" id="GO:0005886">
    <property type="term" value="C:plasma membrane"/>
    <property type="evidence" value="ECO:0007669"/>
    <property type="project" value="UniProtKB-SubCell"/>
</dbReference>
<reference evidence="10 11" key="1">
    <citation type="journal article" date="2015" name="Nature">
        <title>rRNA introns, odd ribosomes, and small enigmatic genomes across a large radiation of phyla.</title>
        <authorList>
            <person name="Brown C.T."/>
            <person name="Hug L.A."/>
            <person name="Thomas B.C."/>
            <person name="Sharon I."/>
            <person name="Castelle C.J."/>
            <person name="Singh A."/>
            <person name="Wilkins M.J."/>
            <person name="Williams K.H."/>
            <person name="Banfield J.F."/>
        </authorList>
    </citation>
    <scope>NUCLEOTIDE SEQUENCE [LARGE SCALE GENOMIC DNA]</scope>
</reference>
<evidence type="ECO:0000313" key="10">
    <source>
        <dbReference type="EMBL" id="KKU14866.1"/>
    </source>
</evidence>
<comment type="caution">
    <text evidence="10">The sequence shown here is derived from an EMBL/GenBank/DDBJ whole genome shotgun (WGS) entry which is preliminary data.</text>
</comment>
<comment type="similarity">
    <text evidence="6">Belongs to the ABC-4 integral membrane protein family.</text>
</comment>
<dbReference type="PATRIC" id="fig|1618663.3.peg.416"/>
<feature type="domain" description="MacB-like periplasmic core" evidence="9">
    <location>
        <begin position="21"/>
        <end position="246"/>
    </location>
</feature>
<sequence>MKTSDLIEETYIALSANKARSGLTILGIVIGISSVITMVSIGQGAQAAIESNIQSIGSNLLIVMPGAQRGPGTQISSGRGEARTLTAGDAEAITENIFDVGATAPEVSGRYQVVAKGKNTNTSVVGTTPEYPSVRNVEMAEGNFITAQNIKSLSKVAVLGPTARDDLFGEGADAIGQSIKIRGMEFRIIGITETKGGSGFGSQDDMIFVPLSSAQKFLSGNDYVTTINVQVSDSNMMASAQENITSLLLERHRISNPSLADFSILNQADIIATASSVAETLTILLGAIAGISLLVGGIGIMNMMLTTVTERTREIGLRKAIGGKKKDINLQFLAEAVMLTFLGGLVGVLLGWTASFVISYFGILGTRISAPSVFLAFGVSALIGVVFGYYPARKAANMSPIDALRYE</sequence>
<keyword evidence="4 7" id="KW-1133">Transmembrane helix</keyword>
<keyword evidence="5 7" id="KW-0472">Membrane</keyword>
<evidence type="ECO:0000259" key="8">
    <source>
        <dbReference type="Pfam" id="PF02687"/>
    </source>
</evidence>
<dbReference type="Pfam" id="PF12704">
    <property type="entry name" value="MacB_PCD"/>
    <property type="match status" value="1"/>
</dbReference>
<evidence type="ECO:0000256" key="5">
    <source>
        <dbReference type="ARBA" id="ARBA00023136"/>
    </source>
</evidence>
<evidence type="ECO:0000256" key="3">
    <source>
        <dbReference type="ARBA" id="ARBA00022692"/>
    </source>
</evidence>
<feature type="transmembrane region" description="Helical" evidence="7">
    <location>
        <begin position="21"/>
        <end position="42"/>
    </location>
</feature>
<evidence type="ECO:0000256" key="7">
    <source>
        <dbReference type="SAM" id="Phobius"/>
    </source>
</evidence>
<evidence type="ECO:0000256" key="2">
    <source>
        <dbReference type="ARBA" id="ARBA00022475"/>
    </source>
</evidence>
<gene>
    <name evidence="10" type="ORF">UX22_C0015G0005</name>
</gene>
<evidence type="ECO:0000313" key="11">
    <source>
        <dbReference type="Proteomes" id="UP000034727"/>
    </source>
</evidence>
<feature type="transmembrane region" description="Helical" evidence="7">
    <location>
        <begin position="369"/>
        <end position="390"/>
    </location>
</feature>
<comment type="subcellular location">
    <subcellularLocation>
        <location evidence="1">Cell membrane</location>
        <topology evidence="1">Multi-pass membrane protein</topology>
    </subcellularLocation>
</comment>
<keyword evidence="3 7" id="KW-0812">Transmembrane</keyword>
<accession>A0A0G1N2P1</accession>
<dbReference type="PANTHER" id="PTHR30572:SF4">
    <property type="entry name" value="ABC TRANSPORTER PERMEASE YTRF"/>
    <property type="match status" value="1"/>
</dbReference>
<evidence type="ECO:0000256" key="6">
    <source>
        <dbReference type="ARBA" id="ARBA00038076"/>
    </source>
</evidence>
<protein>
    <submittedName>
        <fullName evidence="10">ABC transporter, permease protein</fullName>
    </submittedName>
</protein>
<dbReference type="GO" id="GO:0022857">
    <property type="term" value="F:transmembrane transporter activity"/>
    <property type="evidence" value="ECO:0007669"/>
    <property type="project" value="TreeGrafter"/>
</dbReference>
<dbReference type="InterPro" id="IPR025857">
    <property type="entry name" value="MacB_PCD"/>
</dbReference>